<dbReference type="FunFam" id="2.40.30.20:FF:000003">
    <property type="entry name" value="Riboflavin synthase, alpha subunit"/>
    <property type="match status" value="1"/>
</dbReference>
<evidence type="ECO:0000259" key="12">
    <source>
        <dbReference type="PROSITE" id="PS51177"/>
    </source>
</evidence>
<dbReference type="SUPFAM" id="SSF63380">
    <property type="entry name" value="Riboflavin synthase domain-like"/>
    <property type="match status" value="2"/>
</dbReference>
<gene>
    <name evidence="13" type="ORF">KL771_11225</name>
</gene>
<comment type="pathway">
    <text evidence="3">Cofactor biosynthesis; riboflavin biosynthesis; riboflavin from 2-hydroxy-3-oxobutyl phosphate and 5-amino-6-(D-ribitylamino)uracil: step 2/2.</text>
</comment>
<dbReference type="Pfam" id="PF00677">
    <property type="entry name" value="Lum_binding"/>
    <property type="match status" value="2"/>
</dbReference>
<dbReference type="CDD" id="cd00402">
    <property type="entry name" value="Riboflavin_synthase_like"/>
    <property type="match status" value="1"/>
</dbReference>
<dbReference type="PROSITE" id="PS51177">
    <property type="entry name" value="LUMAZINE_BIND"/>
    <property type="match status" value="2"/>
</dbReference>
<keyword evidence="7" id="KW-0686">Riboflavin biosynthesis</keyword>
<dbReference type="InterPro" id="IPR026017">
    <property type="entry name" value="Lumazine-bd_dom"/>
</dbReference>
<evidence type="ECO:0000313" key="13">
    <source>
        <dbReference type="EMBL" id="MBT9290030.1"/>
    </source>
</evidence>
<evidence type="ECO:0000256" key="8">
    <source>
        <dbReference type="ARBA" id="ARBA00022679"/>
    </source>
</evidence>
<comment type="function">
    <text evidence="2">Catalyzes the dismutation of two molecules of 6,7-dimethyl-8-ribityllumazine, resulting in the formation of riboflavin and 5-amino-6-(D-ribitylamino)uracil.</text>
</comment>
<dbReference type="InterPro" id="IPR001783">
    <property type="entry name" value="Lumazine-bd"/>
</dbReference>
<dbReference type="InterPro" id="IPR023366">
    <property type="entry name" value="ATP_synth_asu-like_sf"/>
</dbReference>
<evidence type="ECO:0000256" key="5">
    <source>
        <dbReference type="ARBA" id="ARBA00012827"/>
    </source>
</evidence>
<evidence type="ECO:0000313" key="14">
    <source>
        <dbReference type="Proteomes" id="UP000766595"/>
    </source>
</evidence>
<protein>
    <recommendedName>
        <fullName evidence="6 10">Riboflavin synthase</fullName>
        <ecNumber evidence="5 10">2.5.1.9</ecNumber>
    </recommendedName>
</protein>
<name>A0A947GF13_9HYPH</name>
<accession>A0A947GF13</accession>
<dbReference type="Proteomes" id="UP000766595">
    <property type="component" value="Unassembled WGS sequence"/>
</dbReference>
<evidence type="ECO:0000256" key="11">
    <source>
        <dbReference type="PROSITE-ProRule" id="PRU00524"/>
    </source>
</evidence>
<dbReference type="NCBIfam" id="NF009566">
    <property type="entry name" value="PRK13020.1"/>
    <property type="match status" value="1"/>
</dbReference>
<dbReference type="EMBL" id="JAHHZF010000005">
    <property type="protein sequence ID" value="MBT9290030.1"/>
    <property type="molecule type" value="Genomic_DNA"/>
</dbReference>
<evidence type="ECO:0000256" key="10">
    <source>
        <dbReference type="NCBIfam" id="TIGR00187"/>
    </source>
</evidence>
<dbReference type="FunFam" id="2.40.30.20:FF:000004">
    <property type="entry name" value="Riboflavin synthase, alpha subunit"/>
    <property type="match status" value="1"/>
</dbReference>
<sequence length="215" mass="22717">MFTGIVTDIGTVRQRDPLEAGVRLRIGTGYSPDGIDLGASIACSGICLTVVDRGRDGAGAWFDVDASPETLAVTSMADWAVGTRINLERSLTLGQEMGGHMVTGHVDGLAAIVERRAEGEMAIFTFKVPAELARFVARKGSVALDGTSLTVNAVEGDRFSVMLIPHTLAVTTWGTRQAGDHVNIEVDLMARYVARLAEADAANARTSFPTVAARA</sequence>
<feature type="repeat" description="Lumazine-binding" evidence="11">
    <location>
        <begin position="101"/>
        <end position="197"/>
    </location>
</feature>
<feature type="repeat" description="Lumazine-binding" evidence="11">
    <location>
        <begin position="1"/>
        <end position="100"/>
    </location>
</feature>
<dbReference type="Gene3D" id="2.40.30.20">
    <property type="match status" value="2"/>
</dbReference>
<keyword evidence="8 13" id="KW-0808">Transferase</keyword>
<evidence type="ECO:0000256" key="2">
    <source>
        <dbReference type="ARBA" id="ARBA00002803"/>
    </source>
</evidence>
<dbReference type="AlphaFoldDB" id="A0A947GF13"/>
<dbReference type="GO" id="GO:0004746">
    <property type="term" value="F:riboflavin synthase activity"/>
    <property type="evidence" value="ECO:0007669"/>
    <property type="project" value="UniProtKB-UniRule"/>
</dbReference>
<dbReference type="RefSeq" id="WP_261968651.1">
    <property type="nucleotide sequence ID" value="NZ_JAHHZF010000005.1"/>
</dbReference>
<dbReference type="PIRSF" id="PIRSF000498">
    <property type="entry name" value="Riboflavin_syn_A"/>
    <property type="match status" value="1"/>
</dbReference>
<dbReference type="PANTHER" id="PTHR21098:SF12">
    <property type="entry name" value="RIBOFLAVIN SYNTHASE"/>
    <property type="match status" value="1"/>
</dbReference>
<evidence type="ECO:0000256" key="3">
    <source>
        <dbReference type="ARBA" id="ARBA00004887"/>
    </source>
</evidence>
<dbReference type="EC" id="2.5.1.9" evidence="5 10"/>
<feature type="domain" description="Lumazine-binding" evidence="12">
    <location>
        <begin position="1"/>
        <end position="100"/>
    </location>
</feature>
<proteinExistence type="predicted"/>
<reference evidence="13 14" key="1">
    <citation type="submission" date="2021-06" db="EMBL/GenBank/DDBJ databases">
        <authorList>
            <person name="Grouzdev D.S."/>
            <person name="Koziaeva V."/>
        </authorList>
    </citation>
    <scope>NUCLEOTIDE SEQUENCE [LARGE SCALE GENOMIC DNA]</scope>
    <source>
        <strain evidence="13 14">22</strain>
    </source>
</reference>
<comment type="caution">
    <text evidence="13">The sequence shown here is derived from an EMBL/GenBank/DDBJ whole genome shotgun (WGS) entry which is preliminary data.</text>
</comment>
<dbReference type="GO" id="GO:0009231">
    <property type="term" value="P:riboflavin biosynthetic process"/>
    <property type="evidence" value="ECO:0007669"/>
    <property type="project" value="UniProtKB-KW"/>
</dbReference>
<evidence type="ECO:0000256" key="7">
    <source>
        <dbReference type="ARBA" id="ARBA00022619"/>
    </source>
</evidence>
<evidence type="ECO:0000256" key="9">
    <source>
        <dbReference type="ARBA" id="ARBA00022737"/>
    </source>
</evidence>
<dbReference type="NCBIfam" id="TIGR00187">
    <property type="entry name" value="ribE"/>
    <property type="match status" value="1"/>
</dbReference>
<keyword evidence="9" id="KW-0677">Repeat</keyword>
<organism evidence="13 14">
    <name type="scientific">Prosthecodimorpha staleyi</name>
    <dbReference type="NCBI Taxonomy" id="2840188"/>
    <lineage>
        <taxon>Bacteria</taxon>
        <taxon>Pseudomonadati</taxon>
        <taxon>Pseudomonadota</taxon>
        <taxon>Alphaproteobacteria</taxon>
        <taxon>Hyphomicrobiales</taxon>
        <taxon>Ancalomicrobiaceae</taxon>
        <taxon>Prosthecodimorpha</taxon>
    </lineage>
</organism>
<evidence type="ECO:0000256" key="6">
    <source>
        <dbReference type="ARBA" id="ARBA00013950"/>
    </source>
</evidence>
<comment type="catalytic activity">
    <reaction evidence="1">
        <text>2 6,7-dimethyl-8-(1-D-ribityl)lumazine + H(+) = 5-amino-6-(D-ribitylamino)uracil + riboflavin</text>
        <dbReference type="Rhea" id="RHEA:20772"/>
        <dbReference type="ChEBI" id="CHEBI:15378"/>
        <dbReference type="ChEBI" id="CHEBI:15934"/>
        <dbReference type="ChEBI" id="CHEBI:57986"/>
        <dbReference type="ChEBI" id="CHEBI:58201"/>
        <dbReference type="EC" id="2.5.1.9"/>
    </reaction>
</comment>
<dbReference type="NCBIfam" id="NF006767">
    <property type="entry name" value="PRK09289.1"/>
    <property type="match status" value="1"/>
</dbReference>
<feature type="domain" description="Lumazine-binding" evidence="12">
    <location>
        <begin position="101"/>
        <end position="197"/>
    </location>
</feature>
<comment type="subunit">
    <text evidence="4">Homotrimer.</text>
</comment>
<dbReference type="InterPro" id="IPR017938">
    <property type="entry name" value="Riboflavin_synthase-like_b-brl"/>
</dbReference>
<keyword evidence="14" id="KW-1185">Reference proteome</keyword>
<dbReference type="PANTHER" id="PTHR21098">
    <property type="entry name" value="RIBOFLAVIN SYNTHASE ALPHA CHAIN"/>
    <property type="match status" value="1"/>
</dbReference>
<evidence type="ECO:0000256" key="4">
    <source>
        <dbReference type="ARBA" id="ARBA00011233"/>
    </source>
</evidence>
<evidence type="ECO:0000256" key="1">
    <source>
        <dbReference type="ARBA" id="ARBA00000968"/>
    </source>
</evidence>